<evidence type="ECO:0000256" key="4">
    <source>
        <dbReference type="RuleBase" id="RU003718"/>
    </source>
</evidence>
<dbReference type="SUPFAM" id="SSF53756">
    <property type="entry name" value="UDP-Glycosyltransferase/glycogen phosphorylase"/>
    <property type="match status" value="1"/>
</dbReference>
<protein>
    <submittedName>
        <fullName evidence="5">UDP-glycosyltransferase 72B1</fullName>
    </submittedName>
</protein>
<dbReference type="EMBL" id="VEPZ02001107">
    <property type="protein sequence ID" value="KAE8694634.1"/>
    <property type="molecule type" value="Genomic_DNA"/>
</dbReference>
<sequence length="322" mass="35624">MFSCEFRDLPELIKLPGCVPFRGSDVADPLQHRQDFAYRETLQICKKYPLAAGIIVNSFMELENDAFEALMEVERGLPAIFLVGPLTKSVSTYEIEGSKDCLRWLDEQPGGSVLYVCFGSGGTLSHEQINELALGLEMSGQRFLWVVKNPVDEAANTTYFDSTESGTGSGKDPLAFLPDGFLERTKEIGLVVLNWAPQVQVLSHGSTGGFLTHCGWNSVLESIVHCVPLIAWPPYAEQKMNAALLKDGLKVALRVEHNEDGEVGRQDIEKYAKEVLEGGEGQLLRTRMKKLRECAKMTVSSDGSSTKSLAKLAQIWKNQEFC</sequence>
<dbReference type="Proteomes" id="UP000436088">
    <property type="component" value="Unassembled WGS sequence"/>
</dbReference>
<evidence type="ECO:0000313" key="5">
    <source>
        <dbReference type="EMBL" id="KAE8694634.1"/>
    </source>
</evidence>
<dbReference type="PANTHER" id="PTHR48045">
    <property type="entry name" value="UDP-GLYCOSYLTRANSFERASE 72B1"/>
    <property type="match status" value="1"/>
</dbReference>
<reference evidence="5" key="1">
    <citation type="submission" date="2019-09" db="EMBL/GenBank/DDBJ databases">
        <title>Draft genome information of white flower Hibiscus syriacus.</title>
        <authorList>
            <person name="Kim Y.-M."/>
        </authorList>
    </citation>
    <scope>NUCLEOTIDE SEQUENCE [LARGE SCALE GENOMIC DNA]</scope>
    <source>
        <strain evidence="5">YM2019G1</strain>
    </source>
</reference>
<dbReference type="PROSITE" id="PS00375">
    <property type="entry name" value="UDPGT"/>
    <property type="match status" value="1"/>
</dbReference>
<proteinExistence type="inferred from homology"/>
<keyword evidence="6" id="KW-1185">Reference proteome</keyword>
<dbReference type="CDD" id="cd03784">
    <property type="entry name" value="GT1_Gtf-like"/>
    <property type="match status" value="1"/>
</dbReference>
<organism evidence="5 6">
    <name type="scientific">Hibiscus syriacus</name>
    <name type="common">Rose of Sharon</name>
    <dbReference type="NCBI Taxonomy" id="106335"/>
    <lineage>
        <taxon>Eukaryota</taxon>
        <taxon>Viridiplantae</taxon>
        <taxon>Streptophyta</taxon>
        <taxon>Embryophyta</taxon>
        <taxon>Tracheophyta</taxon>
        <taxon>Spermatophyta</taxon>
        <taxon>Magnoliopsida</taxon>
        <taxon>eudicotyledons</taxon>
        <taxon>Gunneridae</taxon>
        <taxon>Pentapetalae</taxon>
        <taxon>rosids</taxon>
        <taxon>malvids</taxon>
        <taxon>Malvales</taxon>
        <taxon>Malvaceae</taxon>
        <taxon>Malvoideae</taxon>
        <taxon>Hibiscus</taxon>
    </lineage>
</organism>
<evidence type="ECO:0000256" key="1">
    <source>
        <dbReference type="ARBA" id="ARBA00009995"/>
    </source>
</evidence>
<dbReference type="Gene3D" id="3.40.50.2000">
    <property type="entry name" value="Glycogen Phosphorylase B"/>
    <property type="match status" value="2"/>
</dbReference>
<comment type="caution">
    <text evidence="5">The sequence shown here is derived from an EMBL/GenBank/DDBJ whole genome shotgun (WGS) entry which is preliminary data.</text>
</comment>
<gene>
    <name evidence="5" type="ORF">F3Y22_tig00110777pilonHSYRG00161</name>
</gene>
<keyword evidence="3 4" id="KW-0808">Transferase</keyword>
<evidence type="ECO:0000256" key="3">
    <source>
        <dbReference type="ARBA" id="ARBA00022679"/>
    </source>
</evidence>
<evidence type="ECO:0000256" key="2">
    <source>
        <dbReference type="ARBA" id="ARBA00022676"/>
    </source>
</evidence>
<comment type="similarity">
    <text evidence="1 4">Belongs to the UDP-glycosyltransferase family.</text>
</comment>
<dbReference type="InterPro" id="IPR035595">
    <property type="entry name" value="UDP_glycos_trans_CS"/>
</dbReference>
<dbReference type="InterPro" id="IPR002213">
    <property type="entry name" value="UDP_glucos_trans"/>
</dbReference>
<accession>A0A6A2ZRQ2</accession>
<dbReference type="GO" id="GO:0008194">
    <property type="term" value="F:UDP-glycosyltransferase activity"/>
    <property type="evidence" value="ECO:0007669"/>
    <property type="project" value="InterPro"/>
</dbReference>
<dbReference type="FunFam" id="3.40.50.2000:FF:000051">
    <property type="entry name" value="Glycosyltransferase"/>
    <property type="match status" value="1"/>
</dbReference>
<name>A0A6A2ZRQ2_HIBSY</name>
<keyword evidence="2 4" id="KW-0328">Glycosyltransferase</keyword>
<evidence type="ECO:0000313" key="6">
    <source>
        <dbReference type="Proteomes" id="UP000436088"/>
    </source>
</evidence>
<dbReference type="AlphaFoldDB" id="A0A6A2ZRQ2"/>
<dbReference type="PANTHER" id="PTHR48045:SF12">
    <property type="entry name" value="GLYCOSYLTRANSFERASE"/>
    <property type="match status" value="1"/>
</dbReference>
<dbReference type="Pfam" id="PF00201">
    <property type="entry name" value="UDPGT"/>
    <property type="match status" value="1"/>
</dbReference>